<name>A0A0U1EC39_STACP</name>
<dbReference type="Proteomes" id="UP000291949">
    <property type="component" value="Unassembled WGS sequence"/>
</dbReference>
<dbReference type="eggNOG" id="COG3545">
    <property type="taxonomic scope" value="Bacteria"/>
</dbReference>
<organism evidence="1 2">
    <name type="scientific">Staphylococcus capitis</name>
    <dbReference type="NCBI Taxonomy" id="29388"/>
    <lineage>
        <taxon>Bacteria</taxon>
        <taxon>Bacillati</taxon>
        <taxon>Bacillota</taxon>
        <taxon>Bacilli</taxon>
        <taxon>Bacillales</taxon>
        <taxon>Staphylococcaceae</taxon>
        <taxon>Staphylococcus</taxon>
    </lineage>
</organism>
<dbReference type="Pfam" id="PF06821">
    <property type="entry name" value="Ser_hydrolase"/>
    <property type="match status" value="1"/>
</dbReference>
<accession>A0A0U1EC39</accession>
<sequence length="184" mass="21545">MTDVIIIHSKYGNATNHWYEWLKHNLTLEGYHVTLFNLEADDHAKIDEWVRQMKEQIEIRKYDTYFVTHGFGTIAALKYIEGTHHHIEGLFSIAGFKEDAHDIDENVNLEGISIDYEKVKSQVDHFYGLTSKDDKYVSYKETKRLMDTLEGKIRIVDEGGHFLEDEGFKTFTSLQSRMQGYMTK</sequence>
<dbReference type="GO" id="GO:0016787">
    <property type="term" value="F:hydrolase activity"/>
    <property type="evidence" value="ECO:0007669"/>
    <property type="project" value="UniProtKB-KW"/>
</dbReference>
<dbReference type="PANTHER" id="PTHR15394">
    <property type="entry name" value="SERINE HYDROLASE RBBP9"/>
    <property type="match status" value="1"/>
</dbReference>
<dbReference type="Gene3D" id="3.40.50.1820">
    <property type="entry name" value="alpha/beta hydrolase"/>
    <property type="match status" value="1"/>
</dbReference>
<gene>
    <name evidence="1" type="ORF">EQ811_05825</name>
</gene>
<comment type="caution">
    <text evidence="1">The sequence shown here is derived from an EMBL/GenBank/DDBJ whole genome shotgun (WGS) entry which is preliminary data.</text>
</comment>
<keyword evidence="1" id="KW-0378">Hydrolase</keyword>
<dbReference type="EMBL" id="SCHC01000001">
    <property type="protein sequence ID" value="TBW78590.1"/>
    <property type="molecule type" value="Genomic_DNA"/>
</dbReference>
<dbReference type="AlphaFoldDB" id="A0A0U1EC39"/>
<evidence type="ECO:0000313" key="2">
    <source>
        <dbReference type="Proteomes" id="UP000291949"/>
    </source>
</evidence>
<proteinExistence type="predicted"/>
<dbReference type="GeneID" id="93669195"/>
<protein>
    <submittedName>
        <fullName evidence="1">Serine hydrolase family protein</fullName>
    </submittedName>
</protein>
<dbReference type="SUPFAM" id="SSF53474">
    <property type="entry name" value="alpha/beta-Hydrolases"/>
    <property type="match status" value="1"/>
</dbReference>
<dbReference type="InterPro" id="IPR029058">
    <property type="entry name" value="AB_hydrolase_fold"/>
</dbReference>
<reference evidence="1 2" key="1">
    <citation type="journal article" date="2019" name="Sci. Transl. Med.">
        <title>Quorum sensing between bacterial species on the skin protects against epidermal injury in atopic dermatitis.</title>
        <authorList>
            <person name="Williams M.R."/>
        </authorList>
    </citation>
    <scope>NUCLEOTIDE SEQUENCE [LARGE SCALE GENOMIC DNA]</scope>
    <source>
        <strain evidence="1 2">H8</strain>
    </source>
</reference>
<dbReference type="RefSeq" id="WP_002434723.1">
    <property type="nucleotide sequence ID" value="NZ_AP014956.1"/>
</dbReference>
<dbReference type="PANTHER" id="PTHR15394:SF3">
    <property type="entry name" value="SERINE HYDROLASE RBBP9"/>
    <property type="match status" value="1"/>
</dbReference>
<evidence type="ECO:0000313" key="1">
    <source>
        <dbReference type="EMBL" id="TBW78590.1"/>
    </source>
</evidence>
<dbReference type="InterPro" id="IPR010662">
    <property type="entry name" value="RBBP9/YdeN"/>
</dbReference>